<feature type="domain" description="Bacterial Ig-like" evidence="2">
    <location>
        <begin position="701"/>
        <end position="783"/>
    </location>
</feature>
<dbReference type="SUPFAM" id="SSF51126">
    <property type="entry name" value="Pectin lyase-like"/>
    <property type="match status" value="1"/>
</dbReference>
<dbReference type="RefSeq" id="WP_013581241.1">
    <property type="nucleotide sequence ID" value="NC_015064.1"/>
</dbReference>
<feature type="domain" description="Bacterial Ig-like" evidence="2">
    <location>
        <begin position="514"/>
        <end position="599"/>
    </location>
</feature>
<dbReference type="HOGENOM" id="CLU_277395_0_0_0"/>
<dbReference type="Gene3D" id="2.160.20.10">
    <property type="entry name" value="Single-stranded right-handed beta-helix, Pectin lyase-like"/>
    <property type="match status" value="1"/>
</dbReference>
<feature type="domain" description="Bacterial Ig-like" evidence="2">
    <location>
        <begin position="328"/>
        <end position="409"/>
    </location>
</feature>
<dbReference type="STRING" id="1198114.AciX9_2903"/>
<dbReference type="InterPro" id="IPR032109">
    <property type="entry name" value="Big_3_5"/>
</dbReference>
<dbReference type="Gene3D" id="2.60.40.10">
    <property type="entry name" value="Immunoglobulins"/>
    <property type="match status" value="7"/>
</dbReference>
<feature type="signal peptide" evidence="1">
    <location>
        <begin position="1"/>
        <end position="32"/>
    </location>
</feature>
<feature type="domain" description="Bacterial Ig-like" evidence="2">
    <location>
        <begin position="608"/>
        <end position="691"/>
    </location>
</feature>
<sequence>MFRLCPILVLRRTLRTRLLLLPVACGALVCQAQTSHPLFPKTCVPLQATQRSVDGVFTAQPYEETALIQSALDACPAGQSVELTPAPGPNAGGRQNTFLTGPLTLPPGVTLLIDAGVTVYAAPKPDEARPIITIAPSPIPAGLMGFGILDARGASPTLIDAQGALTIFKLTLRNAPGITVRYASISGLHIEGAKIAGTQAIVLAPDAAKVEILHSTISTAANLPTMTGELYATDPTTSPAEALTTKSPITLSAVLIPPDPTFPIAAPGSQVVFYDGPIQLGTASISDTLAQLTIPPPAIGTHHLTAFYPDANLSFGSVTIVVPQMTLEATGTTVYARAPITFTATLDQPTATGSITFTDTATPLAQSPLSQGVATTTTSALTVGPHTINATYPGDTSDTPAQSPDLPIQIDPNPTITALTPLTTGQPYGTPLTLTANILPADAPGLITFRDTTTQTQLGQAPVSQGKATLTNITNLSVGTHTITASYPGDTEDLPSISAPVTTIVTGIATTSSLSATPTTTTYGTPVTLAASITPAASTGTITLTDSLTGTTIQLPLNSGTATYTPTSLPPGTHVFTAAYSGDATHAPSSSPSIAIQVNRIPTSTLLTGLPATIPQGAQPILTATIAPTSATGIVSFLDANSGLLGQSTLTNGSATLPLPPLNPGPHTITAIYSGDTDDTTSTSPSLTTQVPLNPTILALAAPTTITFGDTPTITATVTPTTATGLITFTDSTTGPIPPALLANGTATTRLPILQPGRHILTATYSGDPADSPSTAPPITLTVLPAASTTTLSLAQSNIPAGVPVTFNIQVTSVPAANPSGQIVIRGIAPTGPITFATTTLTNASAAHAYATVSIDSTPLGLGTFTAVTASYAGDPDDSPSTSTPTTFQIIPTPVAATLTLSSNQIPIGTPITLTAALTSPAQPPTGTITFYKDGLAIATIPTTNATASTTLTPQALGTELFTATYTPTGLFAAATATPQFLTVTPPFSLALTPTTLTQTAPSSATSTLIITPLSGYSGPITTTCAVPQPYFTCTIDAPAPLANSTPSIAVIHLAVAANILPPKTASLTLKTPFTITLALLAPIFFRRKKHLCLLALTFLSLSITACAPGTFFDIPLGSNAILLTVRTPTASISTTLTVNITK</sequence>
<gene>
    <name evidence="3" type="ordered locus">AciX9_2903</name>
</gene>
<dbReference type="InterPro" id="IPR012334">
    <property type="entry name" value="Pectin_lyas_fold"/>
</dbReference>
<dbReference type="PaxDb" id="1198114-AciX9_2903"/>
<keyword evidence="4" id="KW-1185">Reference proteome</keyword>
<dbReference type="InterPro" id="IPR011050">
    <property type="entry name" value="Pectin_lyase_fold/virulence"/>
</dbReference>
<evidence type="ECO:0000256" key="1">
    <source>
        <dbReference type="SAM" id="SignalP"/>
    </source>
</evidence>
<protein>
    <recommendedName>
        <fullName evidence="2">Bacterial Ig-like domain-containing protein</fullName>
    </recommendedName>
</protein>
<keyword evidence="1" id="KW-0732">Signal</keyword>
<dbReference type="EMBL" id="CP002480">
    <property type="protein sequence ID" value="ADW69926.1"/>
    <property type="molecule type" value="Genomic_DNA"/>
</dbReference>
<evidence type="ECO:0000313" key="3">
    <source>
        <dbReference type="EMBL" id="ADW69926.1"/>
    </source>
</evidence>
<organism evidence="4">
    <name type="scientific">Granulicella tundricola (strain ATCC BAA-1859 / DSM 23138 / MP5ACTX9)</name>
    <dbReference type="NCBI Taxonomy" id="1198114"/>
    <lineage>
        <taxon>Bacteria</taxon>
        <taxon>Pseudomonadati</taxon>
        <taxon>Acidobacteriota</taxon>
        <taxon>Terriglobia</taxon>
        <taxon>Terriglobales</taxon>
        <taxon>Acidobacteriaceae</taxon>
        <taxon>Granulicella</taxon>
    </lineage>
</organism>
<dbReference type="KEGG" id="acm:AciX9_2903"/>
<dbReference type="OrthoDB" id="104644at2"/>
<proteinExistence type="predicted"/>
<feature type="domain" description="Bacterial Ig-like" evidence="2">
    <location>
        <begin position="424"/>
        <end position="506"/>
    </location>
</feature>
<name>E8WZ11_GRATM</name>
<dbReference type="InterPro" id="IPR013783">
    <property type="entry name" value="Ig-like_fold"/>
</dbReference>
<evidence type="ECO:0000259" key="2">
    <source>
        <dbReference type="Pfam" id="PF16640"/>
    </source>
</evidence>
<evidence type="ECO:0000313" key="4">
    <source>
        <dbReference type="Proteomes" id="UP000000343"/>
    </source>
</evidence>
<accession>E8WZ11</accession>
<dbReference type="eggNOG" id="COG5434">
    <property type="taxonomic scope" value="Bacteria"/>
</dbReference>
<dbReference type="Proteomes" id="UP000000343">
    <property type="component" value="Chromosome"/>
</dbReference>
<dbReference type="AlphaFoldDB" id="E8WZ11"/>
<dbReference type="Pfam" id="PF16640">
    <property type="entry name" value="Big_3_5"/>
    <property type="match status" value="6"/>
</dbReference>
<feature type="chain" id="PRO_5003233506" description="Bacterial Ig-like domain-containing protein" evidence="1">
    <location>
        <begin position="33"/>
        <end position="1143"/>
    </location>
</feature>
<reference evidence="4" key="1">
    <citation type="submission" date="2011-01" db="EMBL/GenBank/DDBJ databases">
        <title>Complete sequence of chromosome of Acidobacterium sp. MP5ACTX9.</title>
        <authorList>
            <consortium name="US DOE Joint Genome Institute"/>
            <person name="Lucas S."/>
            <person name="Copeland A."/>
            <person name="Lapidus A."/>
            <person name="Cheng J.-F."/>
            <person name="Goodwin L."/>
            <person name="Pitluck S."/>
            <person name="Teshima H."/>
            <person name="Detter J.C."/>
            <person name="Han C."/>
            <person name="Tapia R."/>
            <person name="Land M."/>
            <person name="Hauser L."/>
            <person name="Kyrpides N."/>
            <person name="Ivanova N."/>
            <person name="Ovchinnikova G."/>
            <person name="Pagani I."/>
            <person name="Rawat S.R."/>
            <person name="Mannisto M."/>
            <person name="Haggblom M.M."/>
            <person name="Woyke T."/>
        </authorList>
    </citation>
    <scope>NUCLEOTIDE SEQUENCE [LARGE SCALE GENOMIC DNA]</scope>
    <source>
        <strain evidence="4">MP5ACTX9</strain>
    </source>
</reference>
<feature type="domain" description="Bacterial Ig-like" evidence="2">
    <location>
        <begin position="899"/>
        <end position="985"/>
    </location>
</feature>